<reference evidence="2 3" key="1">
    <citation type="submission" date="2020-08" db="EMBL/GenBank/DDBJ databases">
        <title>Genomic Encyclopedia of Type Strains, Phase IV (KMG-IV): sequencing the most valuable type-strain genomes for metagenomic binning, comparative biology and taxonomic classification.</title>
        <authorList>
            <person name="Goeker M."/>
        </authorList>
    </citation>
    <scope>NUCLEOTIDE SEQUENCE [LARGE SCALE GENOMIC DNA]</scope>
    <source>
        <strain evidence="2 3">DSM 14878</strain>
    </source>
</reference>
<keyword evidence="1" id="KW-1133">Transmembrane helix</keyword>
<dbReference type="EMBL" id="JACIDA010000002">
    <property type="protein sequence ID" value="MBB3873065.1"/>
    <property type="molecule type" value="Genomic_DNA"/>
</dbReference>
<dbReference type="RefSeq" id="WP_183197571.1">
    <property type="nucleotide sequence ID" value="NZ_JACIDA010000002.1"/>
</dbReference>
<dbReference type="AlphaFoldDB" id="A0A7W6A797"/>
<name>A0A7W6A797_9CAUL</name>
<comment type="caution">
    <text evidence="2">The sequence shown here is derived from an EMBL/GenBank/DDBJ whole genome shotgun (WGS) entry which is preliminary data.</text>
</comment>
<gene>
    <name evidence="2" type="ORF">GGR11_002618</name>
</gene>
<protein>
    <submittedName>
        <fullName evidence="2">Uncharacterized protein</fullName>
    </submittedName>
</protein>
<organism evidence="2 3">
    <name type="scientific">Brevundimonas mediterranea</name>
    <dbReference type="NCBI Taxonomy" id="74329"/>
    <lineage>
        <taxon>Bacteria</taxon>
        <taxon>Pseudomonadati</taxon>
        <taxon>Pseudomonadota</taxon>
        <taxon>Alphaproteobacteria</taxon>
        <taxon>Caulobacterales</taxon>
        <taxon>Caulobacteraceae</taxon>
        <taxon>Brevundimonas</taxon>
    </lineage>
</organism>
<evidence type="ECO:0000313" key="2">
    <source>
        <dbReference type="EMBL" id="MBB3873065.1"/>
    </source>
</evidence>
<sequence>MIQTWTSLLDLRGALFMRFGRQPMRRRGKRVRLARVLVTRGMLTIFVVLGGGPVTFRGCLVAFGRLRVTVSRHRSYPLGSMPGYQDAHTPWTLQSPCISSLSTIEPRHATMDAFNRATNALPERPFGNVGVHGDAGQRRLKYQPGAVIHQPGHALAAAAESMACLMLAGTTLIAYNTPAAR</sequence>
<accession>A0A7W6A797</accession>
<evidence type="ECO:0000313" key="3">
    <source>
        <dbReference type="Proteomes" id="UP000532936"/>
    </source>
</evidence>
<evidence type="ECO:0000256" key="1">
    <source>
        <dbReference type="SAM" id="Phobius"/>
    </source>
</evidence>
<keyword evidence="1" id="KW-0472">Membrane</keyword>
<feature type="transmembrane region" description="Helical" evidence="1">
    <location>
        <begin position="33"/>
        <end position="56"/>
    </location>
</feature>
<dbReference type="Proteomes" id="UP000532936">
    <property type="component" value="Unassembled WGS sequence"/>
</dbReference>
<keyword evidence="1" id="KW-0812">Transmembrane</keyword>
<proteinExistence type="predicted"/>